<organism evidence="5 6">
    <name type="scientific">Blautia intestinihominis</name>
    <dbReference type="NCBI Taxonomy" id="3133152"/>
    <lineage>
        <taxon>Bacteria</taxon>
        <taxon>Bacillati</taxon>
        <taxon>Bacillota</taxon>
        <taxon>Clostridia</taxon>
        <taxon>Lachnospirales</taxon>
        <taxon>Lachnospiraceae</taxon>
        <taxon>Blautia</taxon>
    </lineage>
</organism>
<dbReference type="InterPro" id="IPR020103">
    <property type="entry name" value="PsdUridine_synth_cat_dom_sf"/>
</dbReference>
<gene>
    <name evidence="5" type="ORF">WMO75_12590</name>
</gene>
<dbReference type="PANTHER" id="PTHR21600">
    <property type="entry name" value="MITOCHONDRIAL RNA PSEUDOURIDINE SYNTHASE"/>
    <property type="match status" value="1"/>
</dbReference>
<accession>A0ABV1AMX9</accession>
<protein>
    <recommendedName>
        <fullName evidence="2">RNA pseudouridylate synthase</fullName>
    </recommendedName>
    <alternativeName>
        <fullName evidence="3">RNA-uridine isomerase</fullName>
    </alternativeName>
</protein>
<evidence type="ECO:0000256" key="2">
    <source>
        <dbReference type="ARBA" id="ARBA00031870"/>
    </source>
</evidence>
<dbReference type="InterPro" id="IPR006145">
    <property type="entry name" value="PsdUridine_synth_RsuA/RluA"/>
</dbReference>
<proteinExistence type="predicted"/>
<keyword evidence="6" id="KW-1185">Reference proteome</keyword>
<dbReference type="GO" id="GO:0016853">
    <property type="term" value="F:isomerase activity"/>
    <property type="evidence" value="ECO:0007669"/>
    <property type="project" value="UniProtKB-KW"/>
</dbReference>
<reference evidence="5 6" key="1">
    <citation type="submission" date="2024-03" db="EMBL/GenBank/DDBJ databases">
        <title>Human intestinal bacterial collection.</title>
        <authorList>
            <person name="Pauvert C."/>
            <person name="Hitch T.C.A."/>
            <person name="Clavel T."/>
        </authorList>
    </citation>
    <scope>NUCLEOTIDE SEQUENCE [LARGE SCALE GENOMIC DNA]</scope>
    <source>
        <strain evidence="5 6">CLA-AA-H95</strain>
    </source>
</reference>
<dbReference type="InterPro" id="IPR050188">
    <property type="entry name" value="RluA_PseudoU_synthase"/>
</dbReference>
<keyword evidence="5" id="KW-0413">Isomerase</keyword>
<evidence type="ECO:0000313" key="5">
    <source>
        <dbReference type="EMBL" id="MEQ2359147.1"/>
    </source>
</evidence>
<comment type="caution">
    <text evidence="5">The sequence shown here is derived from an EMBL/GenBank/DDBJ whole genome shotgun (WGS) entry which is preliminary data.</text>
</comment>
<dbReference type="CDD" id="cd02869">
    <property type="entry name" value="PseudoU_synth_RluA_like"/>
    <property type="match status" value="1"/>
</dbReference>
<evidence type="ECO:0000256" key="3">
    <source>
        <dbReference type="ARBA" id="ARBA00033164"/>
    </source>
</evidence>
<dbReference type="Gene3D" id="3.30.2350.10">
    <property type="entry name" value="Pseudouridine synthase"/>
    <property type="match status" value="1"/>
</dbReference>
<dbReference type="SUPFAM" id="SSF55120">
    <property type="entry name" value="Pseudouridine synthase"/>
    <property type="match status" value="1"/>
</dbReference>
<dbReference type="Pfam" id="PF00849">
    <property type="entry name" value="PseudoU_synth_2"/>
    <property type="match status" value="1"/>
</dbReference>
<feature type="domain" description="Pseudouridine synthase RsuA/RluA-like" evidence="4">
    <location>
        <begin position="16"/>
        <end position="178"/>
    </location>
</feature>
<dbReference type="RefSeq" id="WP_349078133.1">
    <property type="nucleotide sequence ID" value="NZ_JBBMEI010000041.1"/>
</dbReference>
<dbReference type="EMBL" id="JBBMEI010000041">
    <property type="protein sequence ID" value="MEQ2359147.1"/>
    <property type="molecule type" value="Genomic_DNA"/>
</dbReference>
<evidence type="ECO:0000259" key="4">
    <source>
        <dbReference type="Pfam" id="PF00849"/>
    </source>
</evidence>
<comment type="catalytic activity">
    <reaction evidence="1">
        <text>a uridine in RNA = a pseudouridine in RNA</text>
        <dbReference type="Rhea" id="RHEA:48348"/>
        <dbReference type="Rhea" id="RHEA-COMP:12068"/>
        <dbReference type="Rhea" id="RHEA-COMP:12069"/>
        <dbReference type="ChEBI" id="CHEBI:65314"/>
        <dbReference type="ChEBI" id="CHEBI:65315"/>
    </reaction>
</comment>
<dbReference type="Proteomes" id="UP001446032">
    <property type="component" value="Unassembled WGS sequence"/>
</dbReference>
<name>A0ABV1AMX9_9FIRM</name>
<evidence type="ECO:0000256" key="1">
    <source>
        <dbReference type="ARBA" id="ARBA00000073"/>
    </source>
</evidence>
<sequence length="234" mass="25919">MQSFNIQDCILYEDKDILVCHKPAGVAVQSARFGMADMESSLKNHLALKTPGKMPCLGIIHRLDQPVEGVLVFAKTPKAAAELNRQITSKTVTKEYLAVTAQLPEEKQGHLEDYLKKDNRTNSSSVVTPKTPGAKKASLDYSIQEEIKDERTATGKRILVKIILDTGRHHQIRVQMAHKGMPLLGDRKYNAADKSGLPLGLCSCHLAFRHPANGKKMEFKVTPKGETFKGFLTL</sequence>
<evidence type="ECO:0000313" key="6">
    <source>
        <dbReference type="Proteomes" id="UP001446032"/>
    </source>
</evidence>